<evidence type="ECO:0000256" key="3">
    <source>
        <dbReference type="ARBA" id="ARBA00010617"/>
    </source>
</evidence>
<evidence type="ECO:0000313" key="12">
    <source>
        <dbReference type="EMBL" id="CAA3025339.1"/>
    </source>
</evidence>
<evidence type="ECO:0000256" key="9">
    <source>
        <dbReference type="PIRSR" id="PIRSR602401-1"/>
    </source>
</evidence>
<keyword evidence="4 9" id="KW-0349">Heme</keyword>
<dbReference type="GO" id="GO:0005506">
    <property type="term" value="F:iron ion binding"/>
    <property type="evidence" value="ECO:0007669"/>
    <property type="project" value="InterPro"/>
</dbReference>
<accession>A0A8S0V5Y0</accession>
<dbReference type="GO" id="GO:0016020">
    <property type="term" value="C:membrane"/>
    <property type="evidence" value="ECO:0007669"/>
    <property type="project" value="UniProtKB-SubCell"/>
</dbReference>
<dbReference type="PROSITE" id="PS00086">
    <property type="entry name" value="CYTOCHROME_P450"/>
    <property type="match status" value="1"/>
</dbReference>
<dbReference type="Proteomes" id="UP000594638">
    <property type="component" value="Unassembled WGS sequence"/>
</dbReference>
<evidence type="ECO:0000256" key="8">
    <source>
        <dbReference type="ARBA" id="ARBA00023033"/>
    </source>
</evidence>
<dbReference type="Gene3D" id="1.10.630.10">
    <property type="entry name" value="Cytochrome P450"/>
    <property type="match status" value="1"/>
</dbReference>
<dbReference type="InterPro" id="IPR001128">
    <property type="entry name" value="Cyt_P450"/>
</dbReference>
<proteinExistence type="inferred from homology"/>
<keyword evidence="11" id="KW-0812">Transmembrane</keyword>
<dbReference type="GO" id="GO:0020037">
    <property type="term" value="F:heme binding"/>
    <property type="evidence" value="ECO:0007669"/>
    <property type="project" value="InterPro"/>
</dbReference>
<dbReference type="GO" id="GO:0004497">
    <property type="term" value="F:monooxygenase activity"/>
    <property type="evidence" value="ECO:0007669"/>
    <property type="project" value="UniProtKB-KW"/>
</dbReference>
<protein>
    <submittedName>
        <fullName evidence="12">Probable (S)-N-methylcoclaurine 3 -hydroxylase isozyme 2</fullName>
    </submittedName>
</protein>
<evidence type="ECO:0000256" key="2">
    <source>
        <dbReference type="ARBA" id="ARBA00004167"/>
    </source>
</evidence>
<comment type="cofactor">
    <cofactor evidence="1 9">
        <name>heme</name>
        <dbReference type="ChEBI" id="CHEBI:30413"/>
    </cofactor>
</comment>
<dbReference type="EMBL" id="CACTIH010009131">
    <property type="protein sequence ID" value="CAA3025339.1"/>
    <property type="molecule type" value="Genomic_DNA"/>
</dbReference>
<dbReference type="PRINTS" id="PR00385">
    <property type="entry name" value="P450"/>
</dbReference>
<dbReference type="Gramene" id="OE9A011669T1">
    <property type="protein sequence ID" value="OE9A011669C1"/>
    <property type="gene ID" value="OE9A011669"/>
</dbReference>
<dbReference type="PANTHER" id="PTHR47950:SF49">
    <property type="entry name" value="CYTOCHROME P450"/>
    <property type="match status" value="1"/>
</dbReference>
<dbReference type="OrthoDB" id="907422at2759"/>
<comment type="caution">
    <text evidence="12">The sequence shown here is derived from an EMBL/GenBank/DDBJ whole genome shotgun (WGS) entry which is preliminary data.</text>
</comment>
<evidence type="ECO:0000256" key="11">
    <source>
        <dbReference type="SAM" id="Phobius"/>
    </source>
</evidence>
<dbReference type="InterPro" id="IPR036396">
    <property type="entry name" value="Cyt_P450_sf"/>
</dbReference>
<dbReference type="AlphaFoldDB" id="A0A8S0V5Y0"/>
<dbReference type="GO" id="GO:0016705">
    <property type="term" value="F:oxidoreductase activity, acting on paired donors, with incorporation or reduction of molecular oxygen"/>
    <property type="evidence" value="ECO:0007669"/>
    <property type="project" value="InterPro"/>
</dbReference>
<keyword evidence="11" id="KW-1133">Transmembrane helix</keyword>
<evidence type="ECO:0000256" key="7">
    <source>
        <dbReference type="ARBA" id="ARBA00023004"/>
    </source>
</evidence>
<evidence type="ECO:0000313" key="13">
    <source>
        <dbReference type="Proteomes" id="UP000594638"/>
    </source>
</evidence>
<evidence type="ECO:0000256" key="6">
    <source>
        <dbReference type="ARBA" id="ARBA00023002"/>
    </source>
</evidence>
<dbReference type="InterPro" id="IPR017972">
    <property type="entry name" value="Cyt_P450_CS"/>
</dbReference>
<dbReference type="Pfam" id="PF00067">
    <property type="entry name" value="p450"/>
    <property type="match status" value="1"/>
</dbReference>
<feature type="binding site" description="axial binding residue" evidence="9">
    <location>
        <position position="443"/>
    </location>
    <ligand>
        <name>heme</name>
        <dbReference type="ChEBI" id="CHEBI:30413"/>
    </ligand>
    <ligandPart>
        <name>Fe</name>
        <dbReference type="ChEBI" id="CHEBI:18248"/>
    </ligandPart>
</feature>
<keyword evidence="6 10" id="KW-0560">Oxidoreductase</keyword>
<evidence type="ECO:0000256" key="10">
    <source>
        <dbReference type="RuleBase" id="RU000461"/>
    </source>
</evidence>
<name>A0A8S0V5Y0_OLEEU</name>
<keyword evidence="5 9" id="KW-0479">Metal-binding</keyword>
<comment type="similarity">
    <text evidence="3 10">Belongs to the cytochrome P450 family.</text>
</comment>
<organism evidence="12 13">
    <name type="scientific">Olea europaea subsp. europaea</name>
    <dbReference type="NCBI Taxonomy" id="158383"/>
    <lineage>
        <taxon>Eukaryota</taxon>
        <taxon>Viridiplantae</taxon>
        <taxon>Streptophyta</taxon>
        <taxon>Embryophyta</taxon>
        <taxon>Tracheophyta</taxon>
        <taxon>Spermatophyta</taxon>
        <taxon>Magnoliopsida</taxon>
        <taxon>eudicotyledons</taxon>
        <taxon>Gunneridae</taxon>
        <taxon>Pentapetalae</taxon>
        <taxon>asterids</taxon>
        <taxon>lamiids</taxon>
        <taxon>Lamiales</taxon>
        <taxon>Oleaceae</taxon>
        <taxon>Oleeae</taxon>
        <taxon>Olea</taxon>
    </lineage>
</organism>
<dbReference type="PANTHER" id="PTHR47950">
    <property type="entry name" value="CYTOCHROME P450, FAMILY 76, SUBFAMILY C, POLYPEPTIDE 5-RELATED"/>
    <property type="match status" value="1"/>
</dbReference>
<gene>
    <name evidence="12" type="ORF">OLEA9_A011669</name>
</gene>
<feature type="transmembrane region" description="Helical" evidence="11">
    <location>
        <begin position="12"/>
        <end position="28"/>
    </location>
</feature>
<evidence type="ECO:0000256" key="4">
    <source>
        <dbReference type="ARBA" id="ARBA00022617"/>
    </source>
</evidence>
<dbReference type="PRINTS" id="PR00463">
    <property type="entry name" value="EP450I"/>
</dbReference>
<keyword evidence="13" id="KW-1185">Reference proteome</keyword>
<dbReference type="SUPFAM" id="SSF48264">
    <property type="entry name" value="Cytochrome P450"/>
    <property type="match status" value="1"/>
</dbReference>
<keyword evidence="11" id="KW-0472">Membrane</keyword>
<comment type="subcellular location">
    <subcellularLocation>
        <location evidence="2">Membrane</location>
        <topology evidence="2">Single-pass membrane protein</topology>
    </subcellularLocation>
</comment>
<keyword evidence="8 10" id="KW-0503">Monooxygenase</keyword>
<sequence>MDFSSFTDFNRFPILLTLLLPTLIFLILQSVSFKRKILPPGPFPWPIIGNIPHVIGTKPHVLVSNLAKKYGPLMSLRMGTRAVVFGSSPAAAVEILKTHDRELSARYAPKATPIEESDLKKFSLLWATDCHPHWKSIRVLWKSEFFSNKALDLQAEIRAKKMEQMMEFLRNKEGSILAIRDTVFTTVYNTLGNICFSKDLIDFNDEKMGSDWRVIMWRFMECATTPIVADFFPFLEGLKLDPLGQQKKSKKCMDKMFGVWGDLIKQRRMENGSDDVINHGDFLDFMMANGFSDVQMLYMLLEILPAGAGTLVATSEWAMAELLKNKEAMAKLREELEGEMNSNSIKESNLSKLPYLNACIKETLRLHPPIAFLPHSANSTCEVMNYTIPKNSLVMVNLWAMGHDPTIWDDPLSFMPERFLNSNLEFKGQHFEFLPFGGGRRMCPGLPYAHRQLQLILASLICYFKWSLPNDRQIDMDEKYAVPLQMKKPLLLIPSRRC</sequence>
<keyword evidence="7 9" id="KW-0408">Iron</keyword>
<dbReference type="InterPro" id="IPR002401">
    <property type="entry name" value="Cyt_P450_E_grp-I"/>
</dbReference>
<evidence type="ECO:0000256" key="1">
    <source>
        <dbReference type="ARBA" id="ARBA00001971"/>
    </source>
</evidence>
<reference evidence="12 13" key="1">
    <citation type="submission" date="2019-12" db="EMBL/GenBank/DDBJ databases">
        <authorList>
            <person name="Alioto T."/>
            <person name="Alioto T."/>
            <person name="Gomez Garrido J."/>
        </authorList>
    </citation>
    <scope>NUCLEOTIDE SEQUENCE [LARGE SCALE GENOMIC DNA]</scope>
</reference>
<evidence type="ECO:0000256" key="5">
    <source>
        <dbReference type="ARBA" id="ARBA00022723"/>
    </source>
</evidence>